<evidence type="ECO:0000256" key="10">
    <source>
        <dbReference type="ARBA" id="ARBA00023004"/>
    </source>
</evidence>
<evidence type="ECO:0000256" key="7">
    <source>
        <dbReference type="ARBA" id="ARBA00022824"/>
    </source>
</evidence>
<comment type="similarity">
    <text evidence="4">Belongs to the cytochrome P450 family.</text>
</comment>
<evidence type="ECO:0000256" key="8">
    <source>
        <dbReference type="ARBA" id="ARBA00022848"/>
    </source>
</evidence>
<dbReference type="GO" id="GO:0016705">
    <property type="term" value="F:oxidoreductase activity, acting on paired donors, with incorporation or reduction of molecular oxygen"/>
    <property type="evidence" value="ECO:0007669"/>
    <property type="project" value="InterPro"/>
</dbReference>
<dbReference type="PRINTS" id="PR00385">
    <property type="entry name" value="P450"/>
</dbReference>
<accession>A0A9Q0MQ18</accession>
<evidence type="ECO:0000256" key="3">
    <source>
        <dbReference type="ARBA" id="ARBA00004406"/>
    </source>
</evidence>
<evidence type="ECO:0000313" key="13">
    <source>
        <dbReference type="EMBL" id="KAJ6633846.1"/>
    </source>
</evidence>
<keyword evidence="11" id="KW-0503">Monooxygenase</keyword>
<dbReference type="PANTHER" id="PTHR24292">
    <property type="entry name" value="CYTOCHROME P450"/>
    <property type="match status" value="1"/>
</dbReference>
<keyword evidence="5" id="KW-0349">Heme</keyword>
<evidence type="ECO:0000256" key="2">
    <source>
        <dbReference type="ARBA" id="ARBA00004174"/>
    </source>
</evidence>
<evidence type="ECO:0000256" key="1">
    <source>
        <dbReference type="ARBA" id="ARBA00001971"/>
    </source>
</evidence>
<keyword evidence="8" id="KW-0492">Microsome</keyword>
<evidence type="ECO:0000256" key="11">
    <source>
        <dbReference type="ARBA" id="ARBA00023033"/>
    </source>
</evidence>
<evidence type="ECO:0000256" key="6">
    <source>
        <dbReference type="ARBA" id="ARBA00022723"/>
    </source>
</evidence>
<keyword evidence="6" id="KW-0479">Metal-binding</keyword>
<dbReference type="InterPro" id="IPR050476">
    <property type="entry name" value="Insect_CytP450_Detox"/>
</dbReference>
<dbReference type="GO" id="GO:0005789">
    <property type="term" value="C:endoplasmic reticulum membrane"/>
    <property type="evidence" value="ECO:0007669"/>
    <property type="project" value="UniProtKB-SubCell"/>
</dbReference>
<name>A0A9Q0MQ18_9DIPT</name>
<evidence type="ECO:0000256" key="4">
    <source>
        <dbReference type="ARBA" id="ARBA00010617"/>
    </source>
</evidence>
<dbReference type="InterPro" id="IPR001128">
    <property type="entry name" value="Cyt_P450"/>
</dbReference>
<keyword evidence="7" id="KW-0256">Endoplasmic reticulum</keyword>
<organism evidence="13 14">
    <name type="scientific">Pseudolycoriella hygida</name>
    <dbReference type="NCBI Taxonomy" id="35572"/>
    <lineage>
        <taxon>Eukaryota</taxon>
        <taxon>Metazoa</taxon>
        <taxon>Ecdysozoa</taxon>
        <taxon>Arthropoda</taxon>
        <taxon>Hexapoda</taxon>
        <taxon>Insecta</taxon>
        <taxon>Pterygota</taxon>
        <taxon>Neoptera</taxon>
        <taxon>Endopterygota</taxon>
        <taxon>Diptera</taxon>
        <taxon>Nematocera</taxon>
        <taxon>Sciaroidea</taxon>
        <taxon>Sciaridae</taxon>
        <taxon>Pseudolycoriella</taxon>
    </lineage>
</organism>
<dbReference type="FunFam" id="1.10.630.10:FF:000042">
    <property type="entry name" value="Cytochrome P450"/>
    <property type="match status" value="1"/>
</dbReference>
<sequence length="513" mass="59993">MIIFTLVVSTIIAFYFWARNRYNYFEERGFLSKTPIFPYGNLKGVGTRFHISRTLKKFYDEFKDQAPVHGIYQMFLNPTFVVTDLNLIKEILIKDFDSFRNRGIYHSEHDVLSNHLFLIEDEPWKTMRNNLSPTFTSGKMKVMFHTVLDISHQLVAYMNQQGDVVEMKEVLARFTTDVIGNVAFGLESNSLNDPNSTFRKMGLKFFNFDRKRQMRALTAIAFPNLANYLKVSLTPADVTNFFVTTIRKAVDYRKQNKIERKDFLDLLMKINNDGKKLTLNEMTAQSFLFWIAGFETSSSTATFCLYFLSIYPNIQDKLRNEIRTTLSKYDNQITYEAMMEMKYLQMVIDESLRLYGPVFNLVRRAERDYQVPYTNLVIPKGGQIFIPVHAIHNDPDYYPEPKQFIPERFSEENKKLRHPMTFLPFGDGPRIGLRFGLMQTKISLIQLLMNFQFIPSARTPIPMVLHTTSVVMAPRDDMHLRVKNLTVGDVFKDAWRVFSLYRWSLGLSVKKDP</sequence>
<evidence type="ECO:0000256" key="9">
    <source>
        <dbReference type="ARBA" id="ARBA00023002"/>
    </source>
</evidence>
<comment type="subcellular location">
    <subcellularLocation>
        <location evidence="3">Endoplasmic reticulum membrane</location>
        <topology evidence="3">Peripheral membrane protein</topology>
    </subcellularLocation>
    <subcellularLocation>
        <location evidence="2">Microsome membrane</location>
        <topology evidence="2">Peripheral membrane protein</topology>
    </subcellularLocation>
</comment>
<dbReference type="Gene3D" id="1.10.630.10">
    <property type="entry name" value="Cytochrome P450"/>
    <property type="match status" value="1"/>
</dbReference>
<dbReference type="InterPro" id="IPR036396">
    <property type="entry name" value="Cyt_P450_sf"/>
</dbReference>
<feature type="non-terminal residue" evidence="13">
    <location>
        <position position="513"/>
    </location>
</feature>
<evidence type="ECO:0000256" key="12">
    <source>
        <dbReference type="ARBA" id="ARBA00023136"/>
    </source>
</evidence>
<protein>
    <submittedName>
        <fullName evidence="13">Cytochrome P450 6a14</fullName>
    </submittedName>
</protein>
<dbReference type="CDD" id="cd11056">
    <property type="entry name" value="CYP6-like"/>
    <property type="match status" value="1"/>
</dbReference>
<evidence type="ECO:0000313" key="14">
    <source>
        <dbReference type="Proteomes" id="UP001151699"/>
    </source>
</evidence>
<dbReference type="EMBL" id="WJQU01001632">
    <property type="protein sequence ID" value="KAJ6633846.1"/>
    <property type="molecule type" value="Genomic_DNA"/>
</dbReference>
<dbReference type="PANTHER" id="PTHR24292:SF100">
    <property type="entry name" value="CYTOCHROME P450 6A16, ISOFORM B-RELATED"/>
    <property type="match status" value="1"/>
</dbReference>
<comment type="cofactor">
    <cofactor evidence="1">
        <name>heme</name>
        <dbReference type="ChEBI" id="CHEBI:30413"/>
    </cofactor>
</comment>
<dbReference type="OrthoDB" id="2789670at2759"/>
<comment type="caution">
    <text evidence="13">The sequence shown here is derived from an EMBL/GenBank/DDBJ whole genome shotgun (WGS) entry which is preliminary data.</text>
</comment>
<evidence type="ECO:0000256" key="5">
    <source>
        <dbReference type="ARBA" id="ARBA00022617"/>
    </source>
</evidence>
<dbReference type="InterPro" id="IPR002402">
    <property type="entry name" value="Cyt_P450_E_grp-II"/>
</dbReference>
<dbReference type="AlphaFoldDB" id="A0A9Q0MQ18"/>
<keyword evidence="9" id="KW-0560">Oxidoreductase</keyword>
<reference evidence="13" key="1">
    <citation type="submission" date="2022-07" db="EMBL/GenBank/DDBJ databases">
        <authorList>
            <person name="Trinca V."/>
            <person name="Uliana J.V.C."/>
            <person name="Torres T.T."/>
            <person name="Ward R.J."/>
            <person name="Monesi N."/>
        </authorList>
    </citation>
    <scope>NUCLEOTIDE SEQUENCE</scope>
    <source>
        <strain evidence="13">HSMRA1968</strain>
        <tissue evidence="13">Whole embryos</tissue>
    </source>
</reference>
<dbReference type="PRINTS" id="PR00464">
    <property type="entry name" value="EP450II"/>
</dbReference>
<dbReference type="SUPFAM" id="SSF48264">
    <property type="entry name" value="Cytochrome P450"/>
    <property type="match status" value="1"/>
</dbReference>
<keyword evidence="14" id="KW-1185">Reference proteome</keyword>
<keyword evidence="12" id="KW-0472">Membrane</keyword>
<proteinExistence type="inferred from homology"/>
<keyword evidence="10" id="KW-0408">Iron</keyword>
<dbReference type="GO" id="GO:0020037">
    <property type="term" value="F:heme binding"/>
    <property type="evidence" value="ECO:0007669"/>
    <property type="project" value="InterPro"/>
</dbReference>
<gene>
    <name evidence="13" type="primary">Cyp6a14_0</name>
    <name evidence="13" type="ORF">Bhyg_15557</name>
</gene>
<dbReference type="GO" id="GO:0004497">
    <property type="term" value="F:monooxygenase activity"/>
    <property type="evidence" value="ECO:0007669"/>
    <property type="project" value="UniProtKB-KW"/>
</dbReference>
<dbReference type="GO" id="GO:0005506">
    <property type="term" value="F:iron ion binding"/>
    <property type="evidence" value="ECO:0007669"/>
    <property type="project" value="InterPro"/>
</dbReference>
<dbReference type="Pfam" id="PF00067">
    <property type="entry name" value="p450"/>
    <property type="match status" value="1"/>
</dbReference>
<dbReference type="Proteomes" id="UP001151699">
    <property type="component" value="Unassembled WGS sequence"/>
</dbReference>